<dbReference type="OrthoDB" id="9806334at2"/>
<dbReference type="EMBL" id="CP017146">
    <property type="protein sequence ID" value="QHO68318.1"/>
    <property type="molecule type" value="Genomic_DNA"/>
</dbReference>
<organism evidence="6 7">
    <name type="scientific">Marisediminicola antarctica</name>
    <dbReference type="NCBI Taxonomy" id="674079"/>
    <lineage>
        <taxon>Bacteria</taxon>
        <taxon>Bacillati</taxon>
        <taxon>Actinomycetota</taxon>
        <taxon>Actinomycetes</taxon>
        <taxon>Micrococcales</taxon>
        <taxon>Microbacteriaceae</taxon>
        <taxon>Marisediminicola</taxon>
    </lineage>
</organism>
<dbReference type="InterPro" id="IPR041479">
    <property type="entry name" value="TetR_CgmR_C"/>
</dbReference>
<keyword evidence="7" id="KW-1185">Reference proteome</keyword>
<keyword evidence="1" id="KW-0805">Transcription regulation</keyword>
<dbReference type="GO" id="GO:0003700">
    <property type="term" value="F:DNA-binding transcription factor activity"/>
    <property type="evidence" value="ECO:0007669"/>
    <property type="project" value="TreeGrafter"/>
</dbReference>
<dbReference type="KEGG" id="mant:BHD05_00305"/>
<dbReference type="Gene3D" id="1.10.357.10">
    <property type="entry name" value="Tetracycline Repressor, domain 2"/>
    <property type="match status" value="1"/>
</dbReference>
<dbReference type="InterPro" id="IPR050109">
    <property type="entry name" value="HTH-type_TetR-like_transc_reg"/>
</dbReference>
<gene>
    <name evidence="6" type="ORF">BHD05_00305</name>
</gene>
<proteinExistence type="predicted"/>
<dbReference type="Proteomes" id="UP000464507">
    <property type="component" value="Chromosome"/>
</dbReference>
<dbReference type="InterPro" id="IPR009057">
    <property type="entry name" value="Homeodomain-like_sf"/>
</dbReference>
<dbReference type="PRINTS" id="PR00455">
    <property type="entry name" value="HTHTETR"/>
</dbReference>
<protein>
    <submittedName>
        <fullName evidence="6">TetR family transcriptional regulator</fullName>
    </submittedName>
</protein>
<evidence type="ECO:0000256" key="2">
    <source>
        <dbReference type="ARBA" id="ARBA00023125"/>
    </source>
</evidence>
<dbReference type="GO" id="GO:0000976">
    <property type="term" value="F:transcription cis-regulatory region binding"/>
    <property type="evidence" value="ECO:0007669"/>
    <property type="project" value="TreeGrafter"/>
</dbReference>
<evidence type="ECO:0000256" key="1">
    <source>
        <dbReference type="ARBA" id="ARBA00023015"/>
    </source>
</evidence>
<evidence type="ECO:0000313" key="6">
    <source>
        <dbReference type="EMBL" id="QHO68318.1"/>
    </source>
</evidence>
<evidence type="ECO:0000259" key="5">
    <source>
        <dbReference type="PROSITE" id="PS50977"/>
    </source>
</evidence>
<keyword evidence="3" id="KW-0804">Transcription</keyword>
<accession>A0A7L5ADN7</accession>
<dbReference type="PANTHER" id="PTHR30055">
    <property type="entry name" value="HTH-TYPE TRANSCRIPTIONAL REGULATOR RUTR"/>
    <property type="match status" value="1"/>
</dbReference>
<reference evidence="6 7" key="1">
    <citation type="submission" date="2016-09" db="EMBL/GenBank/DDBJ databases">
        <title>Complete genome sequence of microbes from the polar regions.</title>
        <authorList>
            <person name="Liao L."/>
            <person name="Chen B."/>
        </authorList>
    </citation>
    <scope>NUCLEOTIDE SEQUENCE [LARGE SCALE GENOMIC DNA]</scope>
    <source>
        <strain evidence="6 7">ZS314</strain>
    </source>
</reference>
<dbReference type="PANTHER" id="PTHR30055:SF234">
    <property type="entry name" value="HTH-TYPE TRANSCRIPTIONAL REGULATOR BETI"/>
    <property type="match status" value="1"/>
</dbReference>
<dbReference type="Pfam" id="PF00440">
    <property type="entry name" value="TetR_N"/>
    <property type="match status" value="1"/>
</dbReference>
<name>A0A7L5ADN7_9MICO</name>
<sequence>MASARDRILDAFEELLITEGERGATLDAVAARAGVSKGGLIYHFPSRDQLAHGVCGRLTSLAADDADRMRAAAEGPARFYIRSSRYRGTPLDRAIVAVARLHQGGNAEAVATLRAVEAQWLAILAEALRDDDAAQAIKLMGDGLYYEALFRLPTGSPPVEPDAAGDDHELERLFRVIDKIVG</sequence>
<keyword evidence="2 4" id="KW-0238">DNA-binding</keyword>
<dbReference type="RefSeq" id="WP_161884668.1">
    <property type="nucleotide sequence ID" value="NZ_CP017146.1"/>
</dbReference>
<dbReference type="SUPFAM" id="SSF46689">
    <property type="entry name" value="Homeodomain-like"/>
    <property type="match status" value="1"/>
</dbReference>
<dbReference type="Pfam" id="PF17937">
    <property type="entry name" value="TetR_C_28"/>
    <property type="match status" value="1"/>
</dbReference>
<dbReference type="AlphaFoldDB" id="A0A7L5ADN7"/>
<evidence type="ECO:0000256" key="4">
    <source>
        <dbReference type="PROSITE-ProRule" id="PRU00335"/>
    </source>
</evidence>
<feature type="domain" description="HTH tetR-type" evidence="5">
    <location>
        <begin position="2"/>
        <end position="62"/>
    </location>
</feature>
<evidence type="ECO:0000313" key="7">
    <source>
        <dbReference type="Proteomes" id="UP000464507"/>
    </source>
</evidence>
<dbReference type="InterPro" id="IPR001647">
    <property type="entry name" value="HTH_TetR"/>
</dbReference>
<feature type="DNA-binding region" description="H-T-H motif" evidence="4">
    <location>
        <begin position="25"/>
        <end position="44"/>
    </location>
</feature>
<dbReference type="PROSITE" id="PS50977">
    <property type="entry name" value="HTH_TETR_2"/>
    <property type="match status" value="1"/>
</dbReference>
<evidence type="ECO:0000256" key="3">
    <source>
        <dbReference type="ARBA" id="ARBA00023163"/>
    </source>
</evidence>